<protein>
    <recommendedName>
        <fullName evidence="4">YfhO family protein</fullName>
    </recommendedName>
</protein>
<feature type="transmembrane region" description="Helical" evidence="1">
    <location>
        <begin position="143"/>
        <end position="162"/>
    </location>
</feature>
<organism evidence="2 3">
    <name type="scientific">Alkalibacterium kapii</name>
    <dbReference type="NCBI Taxonomy" id="426704"/>
    <lineage>
        <taxon>Bacteria</taxon>
        <taxon>Bacillati</taxon>
        <taxon>Bacillota</taxon>
        <taxon>Bacilli</taxon>
        <taxon>Lactobacillales</taxon>
        <taxon>Carnobacteriaceae</taxon>
        <taxon>Alkalibacterium</taxon>
    </lineage>
</organism>
<comment type="caution">
    <text evidence="2">The sequence shown here is derived from an EMBL/GenBank/DDBJ whole genome shotgun (WGS) entry which is preliminary data.</text>
</comment>
<feature type="transmembrane region" description="Helical" evidence="1">
    <location>
        <begin position="193"/>
        <end position="226"/>
    </location>
</feature>
<sequence>MRANEKLTVDEKLISTRTYLVYTGLFLVMTGLIYSYFIYTQTSFIWENDGFTQHYQLFLDYITKIRTWVSEGTVTLWDWHIGLGADVLYSYGYYVIGDPFVYLGLLFPSHLMELGYHLLILLRIWAIGISFLFFLGSQRISHHAGLAAAIAYAFTHFVIFNVTRHPFFLLPLIWYPLLCLGIERLLKNKSSGLFILAVMISALSNFYFFYKLTLLAFLYALIRFFYLNPDWKWKTLFKIFLKTTYAYIVGLLMSAVLFLPMVYGFLNSSRQAGGVAFNPYFYTVEYYISLIIHTLTPGSYFWVIGGFPILSLFGMVFIWKKRRYGYIRWMAIILLVILMIPFLGSVMNGLSGPYNRFTFVLPFIFSLALAYFIDARKDLTTVDLKRMKRLLISFTGLSFFGYFLFDEKNAFYMFFPLVIGWGLWFYFKRPLQKRLSYKKESWLVIILVMLNMTGNAVYYYSPLGMNAMSGNLDYGEAEKRYGDVLGGKEEYLQEISNEPYRVGVTSKDNHVKNQFLYLNLMGVNSYLSLTNGSVADFARAIETGGFQIIQPLRNGIDDRRIANHLLGVKSIITHADNEPYLPFGYVINQTINDDENERFILAETQDAYPFAYTIDHALSDTEFMKMNAVKREAVLSKNVVLKDAVHEELSLDKASDEPSVKELAFDIFSSEGNPVALSKDTFRVDEADQRFTLRLKNPKALYEAELYLRFSGLDYQPLSPRPFLRQSTHYRLTVDDGRKAKSIYQSDKTSFSSYFHREHMLFNMGDVSEEEPVSEIQVSVDQPGVYQLQDITIYALPVNKEVDARLAAEKRAHALDIESFADDQVEGSVTVDENEILVTSIPYSKGWTASVNGNDQDVLKVNKGFVGLTLDEGENSIRLTYDTPYLKQGMVLSLIGVALAIFLRIKPLKKHK</sequence>
<feature type="transmembrane region" description="Helical" evidence="1">
    <location>
        <begin position="326"/>
        <end position="344"/>
    </location>
</feature>
<dbReference type="Proteomes" id="UP000321662">
    <property type="component" value="Unassembled WGS sequence"/>
</dbReference>
<keyword evidence="1" id="KW-0812">Transmembrane</keyword>
<dbReference type="Pfam" id="PF09586">
    <property type="entry name" value="YfhO"/>
    <property type="match status" value="1"/>
</dbReference>
<evidence type="ECO:0008006" key="4">
    <source>
        <dbReference type="Google" id="ProtNLM"/>
    </source>
</evidence>
<feature type="transmembrane region" description="Helical" evidence="1">
    <location>
        <begin position="168"/>
        <end position="186"/>
    </location>
</feature>
<evidence type="ECO:0000313" key="3">
    <source>
        <dbReference type="Proteomes" id="UP000321662"/>
    </source>
</evidence>
<feature type="transmembrane region" description="Helical" evidence="1">
    <location>
        <begin position="387"/>
        <end position="405"/>
    </location>
</feature>
<feature type="transmembrane region" description="Helical" evidence="1">
    <location>
        <begin position="885"/>
        <end position="905"/>
    </location>
</feature>
<feature type="transmembrane region" description="Helical" evidence="1">
    <location>
        <begin position="411"/>
        <end position="429"/>
    </location>
</feature>
<keyword evidence="1" id="KW-0472">Membrane</keyword>
<feature type="transmembrane region" description="Helical" evidence="1">
    <location>
        <begin position="356"/>
        <end position="375"/>
    </location>
</feature>
<accession>A0A511AT84</accession>
<keyword evidence="3" id="KW-1185">Reference proteome</keyword>
<feature type="transmembrane region" description="Helical" evidence="1">
    <location>
        <begin position="20"/>
        <end position="39"/>
    </location>
</feature>
<dbReference type="OrthoDB" id="9815466at2"/>
<name>A0A511AT84_9LACT</name>
<feature type="transmembrane region" description="Helical" evidence="1">
    <location>
        <begin position="114"/>
        <end position="136"/>
    </location>
</feature>
<dbReference type="InterPro" id="IPR018580">
    <property type="entry name" value="Uncharacterised_YfhO"/>
</dbReference>
<feature type="transmembrane region" description="Helical" evidence="1">
    <location>
        <begin position="441"/>
        <end position="460"/>
    </location>
</feature>
<keyword evidence="1" id="KW-1133">Transmembrane helix</keyword>
<dbReference type="PANTHER" id="PTHR38454">
    <property type="entry name" value="INTEGRAL MEMBRANE PROTEIN-RELATED"/>
    <property type="match status" value="1"/>
</dbReference>
<dbReference type="PANTHER" id="PTHR38454:SF1">
    <property type="entry name" value="INTEGRAL MEMBRANE PROTEIN"/>
    <property type="match status" value="1"/>
</dbReference>
<feature type="transmembrane region" description="Helical" evidence="1">
    <location>
        <begin position="273"/>
        <end position="293"/>
    </location>
</feature>
<evidence type="ECO:0000313" key="2">
    <source>
        <dbReference type="EMBL" id="GEK91419.1"/>
    </source>
</evidence>
<feature type="transmembrane region" description="Helical" evidence="1">
    <location>
        <begin position="299"/>
        <end position="319"/>
    </location>
</feature>
<proteinExistence type="predicted"/>
<reference evidence="2 3" key="1">
    <citation type="submission" date="2019-07" db="EMBL/GenBank/DDBJ databases">
        <title>Whole genome shotgun sequence of Alkalibacterium kapii NBRC 103247.</title>
        <authorList>
            <person name="Hosoyama A."/>
            <person name="Uohara A."/>
            <person name="Ohji S."/>
            <person name="Ichikawa N."/>
        </authorList>
    </citation>
    <scope>NUCLEOTIDE SEQUENCE [LARGE SCALE GENOMIC DNA]</scope>
    <source>
        <strain evidence="2 3">NBRC 103247</strain>
    </source>
</reference>
<feature type="transmembrane region" description="Helical" evidence="1">
    <location>
        <begin position="246"/>
        <end position="266"/>
    </location>
</feature>
<dbReference type="AlphaFoldDB" id="A0A511AT84"/>
<dbReference type="RefSeq" id="WP_146924245.1">
    <property type="nucleotide sequence ID" value="NZ_BJUY01000010.1"/>
</dbReference>
<evidence type="ECO:0000256" key="1">
    <source>
        <dbReference type="SAM" id="Phobius"/>
    </source>
</evidence>
<dbReference type="EMBL" id="BJUY01000010">
    <property type="protein sequence ID" value="GEK91419.1"/>
    <property type="molecule type" value="Genomic_DNA"/>
</dbReference>
<gene>
    <name evidence="2" type="ORF">AKA01nite_10410</name>
</gene>